<protein>
    <submittedName>
        <fullName evidence="1">Uncharacterized protein</fullName>
    </submittedName>
</protein>
<dbReference type="KEGG" id="scs:Sta7437_4905"/>
<sequence length="79" mass="9151">MITMPKGRPGGNPELEKYQFQQKYDWDEPCTEKMTLRMPQGMKAAIKAGLIEDWQEVARRAIASEIERVTEEQTPPKEN</sequence>
<dbReference type="RefSeq" id="WP_015195708.1">
    <property type="nucleotide sequence ID" value="NC_019750.1"/>
</dbReference>
<evidence type="ECO:0000313" key="2">
    <source>
        <dbReference type="Proteomes" id="UP000010473"/>
    </source>
</evidence>
<dbReference type="EMBL" id="CP003656">
    <property type="protein sequence ID" value="AFZ38332.1"/>
    <property type="molecule type" value="Genomic_DNA"/>
</dbReference>
<organism evidence="1 2">
    <name type="scientific">Stanieria cyanosphaera (strain ATCC 29371 / PCC 7437)</name>
    <dbReference type="NCBI Taxonomy" id="111780"/>
    <lineage>
        <taxon>Bacteria</taxon>
        <taxon>Bacillati</taxon>
        <taxon>Cyanobacteriota</taxon>
        <taxon>Cyanophyceae</taxon>
        <taxon>Pleurocapsales</taxon>
        <taxon>Dermocarpellaceae</taxon>
        <taxon>Stanieria</taxon>
    </lineage>
</organism>
<proteinExistence type="predicted"/>
<geneLocation type="plasmid" evidence="1 2">
    <name>pSTA7437.03</name>
</geneLocation>
<dbReference type="AlphaFoldDB" id="K9Y2S0"/>
<dbReference type="HOGENOM" id="CLU_195836_0_0_3"/>
<evidence type="ECO:0000313" key="1">
    <source>
        <dbReference type="EMBL" id="AFZ38332.1"/>
    </source>
</evidence>
<reference evidence="2" key="1">
    <citation type="journal article" date="2013" name="Proc. Natl. Acad. Sci. U.S.A.">
        <title>Improving the coverage of the cyanobacterial phylum using diversity-driven genome sequencing.</title>
        <authorList>
            <person name="Shih P.M."/>
            <person name="Wu D."/>
            <person name="Latifi A."/>
            <person name="Axen S.D."/>
            <person name="Fewer D.P."/>
            <person name="Talla E."/>
            <person name="Calteau A."/>
            <person name="Cai F."/>
            <person name="Tandeau de Marsac N."/>
            <person name="Rippka R."/>
            <person name="Herdman M."/>
            <person name="Sivonen K."/>
            <person name="Coursin T."/>
            <person name="Laurent T."/>
            <person name="Goodwin L."/>
            <person name="Nolan M."/>
            <person name="Davenport K.W."/>
            <person name="Han C.S."/>
            <person name="Rubin E.M."/>
            <person name="Eisen J.A."/>
            <person name="Woyke T."/>
            <person name="Gugger M."/>
            <person name="Kerfeld C.A."/>
        </authorList>
    </citation>
    <scope>NUCLEOTIDE SEQUENCE [LARGE SCALE GENOMIC DNA]</scope>
    <source>
        <strain evidence="2">ATCC 29371 / PCC 7437</strain>
        <plasmid evidence="2">Plasmid pSTA7437.03</plasmid>
    </source>
</reference>
<keyword evidence="2" id="KW-1185">Reference proteome</keyword>
<gene>
    <name evidence="1" type="ordered locus">Sta7437_4905</name>
</gene>
<keyword evidence="1" id="KW-0614">Plasmid</keyword>
<dbReference type="Proteomes" id="UP000010473">
    <property type="component" value="Plasmid pSTA7437.03"/>
</dbReference>
<accession>K9Y2S0</accession>
<name>K9Y2S0_STAC7</name>